<protein>
    <submittedName>
        <fullName evidence="2">RNA-directed DNA polymerase, eukaryota, reverse transcriptase zinc-binding domain protein</fullName>
    </submittedName>
</protein>
<sequence length="666" mass="76747">MLWSYLNHMIDSWSGEIIIMGDFNEVRFKEEHFGSIFNNHNASVFNSFISSGGLVEVPLGGCEFTWCHQSDSKMSKLDRFLISEGLMGFCPNISAITLDRYLSDHRPILLRTSQNDPRQLKNEFLSHFKERFDSPNSSRLMLDMDFPNRVSVEQVMDLERNVSKEEIKWAVWDCGSDKSPGPDGFTFGFYRRHWDTIKNDVVDTVSYFFNVGMFPKGGNASFIALIPKMQDARVVKDFRPISLIGSVYKIIAKILANRLVGVLGDLIHEVQSAFIANRQILDGPFILDELIHWCRSKNKQAMIFKVNFEKAYDSVRWDYLNDVLNKYGFGSKWRKWIRNCLVSSKGSILVNGSPTSEFYFRKGLKQGDLLSLFLFLLIMESLHLSFQNVVNTDMFKGISFKWNKVLMSKDKGGLGVSSLFALNRALLFKWVWRFHDNRNALWSRFIRALHGNCGGLDKRSKAAHTSVWKSITTEVNSLRNKGVDLLKFMNEKVGNGIDTSFWEEIWRGDMNFKTKFPRVYALESDKKITVASKMNHNDVGLSLRRAPRDGVELEQFNNLNVFLAGTMLSDSNDRWSWSLVGSGKFLVASVRKLIDAQTELGGSSYKTRWIHMVPIKINILAWKVRYDFLPTRLNLLRRGRLLLGGSFFMWSLIRMKVGWSGFYRLE</sequence>
<dbReference type="GO" id="GO:0003964">
    <property type="term" value="F:RNA-directed DNA polymerase activity"/>
    <property type="evidence" value="ECO:0007669"/>
    <property type="project" value="UniProtKB-KW"/>
</dbReference>
<dbReference type="Pfam" id="PF00078">
    <property type="entry name" value="RVT_1"/>
    <property type="match status" value="1"/>
</dbReference>
<dbReference type="Proteomes" id="UP001151760">
    <property type="component" value="Unassembled WGS sequence"/>
</dbReference>
<keyword evidence="2" id="KW-0808">Transferase</keyword>
<dbReference type="EMBL" id="BQNB010009888">
    <property type="protein sequence ID" value="GJS69804.1"/>
    <property type="molecule type" value="Genomic_DNA"/>
</dbReference>
<reference evidence="2" key="1">
    <citation type="journal article" date="2022" name="Int. J. Mol. Sci.">
        <title>Draft Genome of Tanacetum Coccineum: Genomic Comparison of Closely Related Tanacetum-Family Plants.</title>
        <authorList>
            <person name="Yamashiro T."/>
            <person name="Shiraishi A."/>
            <person name="Nakayama K."/>
            <person name="Satake H."/>
        </authorList>
    </citation>
    <scope>NUCLEOTIDE SEQUENCE</scope>
</reference>
<dbReference type="InterPro" id="IPR000477">
    <property type="entry name" value="RT_dom"/>
</dbReference>
<dbReference type="Gene3D" id="3.60.10.10">
    <property type="entry name" value="Endonuclease/exonuclease/phosphatase"/>
    <property type="match status" value="1"/>
</dbReference>
<comment type="caution">
    <text evidence="2">The sequence shown here is derived from an EMBL/GenBank/DDBJ whole genome shotgun (WGS) entry which is preliminary data.</text>
</comment>
<organism evidence="2 3">
    <name type="scientific">Tanacetum coccineum</name>
    <dbReference type="NCBI Taxonomy" id="301880"/>
    <lineage>
        <taxon>Eukaryota</taxon>
        <taxon>Viridiplantae</taxon>
        <taxon>Streptophyta</taxon>
        <taxon>Embryophyta</taxon>
        <taxon>Tracheophyta</taxon>
        <taxon>Spermatophyta</taxon>
        <taxon>Magnoliopsida</taxon>
        <taxon>eudicotyledons</taxon>
        <taxon>Gunneridae</taxon>
        <taxon>Pentapetalae</taxon>
        <taxon>asterids</taxon>
        <taxon>campanulids</taxon>
        <taxon>Asterales</taxon>
        <taxon>Asteraceae</taxon>
        <taxon>Asteroideae</taxon>
        <taxon>Anthemideae</taxon>
        <taxon>Anthemidinae</taxon>
        <taxon>Tanacetum</taxon>
    </lineage>
</organism>
<reference evidence="2" key="2">
    <citation type="submission" date="2022-01" db="EMBL/GenBank/DDBJ databases">
        <authorList>
            <person name="Yamashiro T."/>
            <person name="Shiraishi A."/>
            <person name="Satake H."/>
            <person name="Nakayama K."/>
        </authorList>
    </citation>
    <scope>NUCLEOTIDE SEQUENCE</scope>
</reference>
<proteinExistence type="predicted"/>
<keyword evidence="3" id="KW-1185">Reference proteome</keyword>
<dbReference type="SUPFAM" id="SSF56219">
    <property type="entry name" value="DNase I-like"/>
    <property type="match status" value="1"/>
</dbReference>
<keyword evidence="2" id="KW-0548">Nucleotidyltransferase</keyword>
<name>A0ABQ4XWK9_9ASTR</name>
<evidence type="ECO:0000259" key="1">
    <source>
        <dbReference type="PROSITE" id="PS50878"/>
    </source>
</evidence>
<evidence type="ECO:0000313" key="2">
    <source>
        <dbReference type="EMBL" id="GJS69804.1"/>
    </source>
</evidence>
<feature type="domain" description="Reverse transcriptase" evidence="1">
    <location>
        <begin position="207"/>
        <end position="473"/>
    </location>
</feature>
<dbReference type="InterPro" id="IPR036691">
    <property type="entry name" value="Endo/exonu/phosph_ase_sf"/>
</dbReference>
<keyword evidence="2" id="KW-0695">RNA-directed DNA polymerase</keyword>
<gene>
    <name evidence="2" type="ORF">Tco_0702645</name>
</gene>
<dbReference type="PROSITE" id="PS50878">
    <property type="entry name" value="RT_POL"/>
    <property type="match status" value="1"/>
</dbReference>
<accession>A0ABQ4XWK9</accession>
<dbReference type="PANTHER" id="PTHR46890">
    <property type="entry name" value="NON-LTR RETROLELEMENT REVERSE TRANSCRIPTASE-LIKE PROTEIN-RELATED"/>
    <property type="match status" value="1"/>
</dbReference>
<dbReference type="PANTHER" id="PTHR46890:SF50">
    <property type="entry name" value="RNA-DIRECTED DNA POLYMERASE, EUKARYOTA, REVERSE TRANSCRIPTASE ZINC-BINDING DOMAIN PROTEIN-RELATED"/>
    <property type="match status" value="1"/>
</dbReference>
<evidence type="ECO:0000313" key="3">
    <source>
        <dbReference type="Proteomes" id="UP001151760"/>
    </source>
</evidence>
<dbReference type="InterPro" id="IPR052343">
    <property type="entry name" value="Retrotransposon-Effector_Assoc"/>
</dbReference>